<evidence type="ECO:0000256" key="9">
    <source>
        <dbReference type="HAMAP-Rule" id="MF_00060"/>
    </source>
</evidence>
<evidence type="ECO:0000256" key="8">
    <source>
        <dbReference type="ARBA" id="ARBA00022801"/>
    </source>
</evidence>
<feature type="binding site" evidence="9">
    <location>
        <position position="91"/>
    </location>
    <ligand>
        <name>a divalent metal cation</name>
        <dbReference type="ChEBI" id="CHEBI:60240"/>
    </ligand>
</feature>
<organism evidence="11 12">
    <name type="scientific">Syntrophorhabdus aromaticivorans</name>
    <dbReference type="NCBI Taxonomy" id="328301"/>
    <lineage>
        <taxon>Bacteria</taxon>
        <taxon>Pseudomonadati</taxon>
        <taxon>Thermodesulfobacteriota</taxon>
        <taxon>Syntrophorhabdia</taxon>
        <taxon>Syntrophorhabdales</taxon>
        <taxon>Syntrophorhabdaceae</taxon>
        <taxon>Syntrophorhabdus</taxon>
    </lineage>
</organism>
<feature type="binding site" evidence="9">
    <location>
        <position position="9"/>
    </location>
    <ligand>
        <name>a divalent metal cation</name>
        <dbReference type="ChEBI" id="CHEBI:60240"/>
    </ligand>
</feature>
<comment type="similarity">
    <text evidence="4 9">Belongs to the SurE nucleotidase family.</text>
</comment>
<dbReference type="Proteomes" id="UP000777265">
    <property type="component" value="Unassembled WGS sequence"/>
</dbReference>
<comment type="cofactor">
    <cofactor evidence="2">
        <name>Mg(2+)</name>
        <dbReference type="ChEBI" id="CHEBI:18420"/>
    </cofactor>
</comment>
<gene>
    <name evidence="9 11" type="primary">surE</name>
    <name evidence="11" type="ORF">GXY80_05990</name>
</gene>
<reference evidence="11" key="1">
    <citation type="journal article" date="2020" name="Biotechnol. Biofuels">
        <title>New insights from the biogas microbiome by comprehensive genome-resolved metagenomics of nearly 1600 species originating from multiple anaerobic digesters.</title>
        <authorList>
            <person name="Campanaro S."/>
            <person name="Treu L."/>
            <person name="Rodriguez-R L.M."/>
            <person name="Kovalovszki A."/>
            <person name="Ziels R.M."/>
            <person name="Maus I."/>
            <person name="Zhu X."/>
            <person name="Kougias P.G."/>
            <person name="Basile A."/>
            <person name="Luo G."/>
            <person name="Schluter A."/>
            <person name="Konstantinidis K.T."/>
            <person name="Angelidaki I."/>
        </authorList>
    </citation>
    <scope>NUCLEOTIDE SEQUENCE</scope>
    <source>
        <strain evidence="11">AS06rmzACSIP_7</strain>
    </source>
</reference>
<feature type="domain" description="Survival protein SurE-like phosphatase/nucleotidase" evidence="10">
    <location>
        <begin position="3"/>
        <end position="183"/>
    </location>
</feature>
<dbReference type="Gene3D" id="3.40.1210.10">
    <property type="entry name" value="Survival protein SurE-like phosphatase/nucleotidase"/>
    <property type="match status" value="1"/>
</dbReference>
<evidence type="ECO:0000256" key="5">
    <source>
        <dbReference type="ARBA" id="ARBA00022490"/>
    </source>
</evidence>
<evidence type="ECO:0000313" key="12">
    <source>
        <dbReference type="Proteomes" id="UP000777265"/>
    </source>
</evidence>
<dbReference type="InterPro" id="IPR002828">
    <property type="entry name" value="SurE-like_Pase/nucleotidase"/>
</dbReference>
<sequence>MLILLTNDDGIQSEGLTLLRDSLRTGHEVCVVAPERERTCAAHAITLHKPLRIREMGEKTYATSGTPVDCVLLGVKVLAVGRPDLIISGINKGPNMGQDVNYSGTVAAAKEGAFLGIPSMAVSINARRHYRFADAVRVTEKIVRIVGAHPLADSTFLNINIPDIPIGDMKGFMVATLGKRIYNDKVIRRTDPRGGTYYWIGGDSVAYEPLKGTDFRAVEEGYVSVTPLGLDTTNHSSIHNYKKYFRRVL</sequence>
<comment type="caution">
    <text evidence="9">Lacks conserved residue(s) required for the propagation of feature annotation.</text>
</comment>
<dbReference type="HAMAP" id="MF_00060">
    <property type="entry name" value="SurE"/>
    <property type="match status" value="1"/>
</dbReference>
<accession>A0A971M4D6</accession>
<comment type="subcellular location">
    <subcellularLocation>
        <location evidence="3 9">Cytoplasm</location>
    </subcellularLocation>
</comment>
<evidence type="ECO:0000259" key="10">
    <source>
        <dbReference type="Pfam" id="PF01975"/>
    </source>
</evidence>
<dbReference type="InterPro" id="IPR036523">
    <property type="entry name" value="SurE-like_sf"/>
</dbReference>
<dbReference type="GO" id="GO:0046872">
    <property type="term" value="F:metal ion binding"/>
    <property type="evidence" value="ECO:0007669"/>
    <property type="project" value="UniProtKB-UniRule"/>
</dbReference>
<dbReference type="InterPro" id="IPR030048">
    <property type="entry name" value="SurE"/>
</dbReference>
<dbReference type="EMBL" id="JAAYEE010000099">
    <property type="protein sequence ID" value="NLW35019.1"/>
    <property type="molecule type" value="Genomic_DNA"/>
</dbReference>
<dbReference type="NCBIfam" id="NF001490">
    <property type="entry name" value="PRK00346.1-4"/>
    <property type="match status" value="1"/>
</dbReference>
<dbReference type="PANTHER" id="PTHR30457:SF12">
    <property type="entry name" value="5'_3'-NUCLEOTIDASE SURE"/>
    <property type="match status" value="1"/>
</dbReference>
<dbReference type="EC" id="3.1.3.5" evidence="9"/>
<keyword evidence="6 9" id="KW-0479">Metal-binding</keyword>
<proteinExistence type="inferred from homology"/>
<keyword evidence="7 9" id="KW-0547">Nucleotide-binding</keyword>
<evidence type="ECO:0000313" key="11">
    <source>
        <dbReference type="EMBL" id="NLW35019.1"/>
    </source>
</evidence>
<evidence type="ECO:0000256" key="6">
    <source>
        <dbReference type="ARBA" id="ARBA00022723"/>
    </source>
</evidence>
<comment type="caution">
    <text evidence="11">The sequence shown here is derived from an EMBL/GenBank/DDBJ whole genome shotgun (WGS) entry which is preliminary data.</text>
</comment>
<keyword evidence="8 9" id="KW-0378">Hydrolase</keyword>
<dbReference type="NCBIfam" id="TIGR00087">
    <property type="entry name" value="surE"/>
    <property type="match status" value="1"/>
</dbReference>
<dbReference type="GO" id="GO:0008254">
    <property type="term" value="F:3'-nucleotidase activity"/>
    <property type="evidence" value="ECO:0007669"/>
    <property type="project" value="TreeGrafter"/>
</dbReference>
<comment type="function">
    <text evidence="9">Nucleotidase that shows phosphatase activity on nucleoside 5'-monophosphates.</text>
</comment>
<comment type="cofactor">
    <cofactor evidence="9">
        <name>a divalent metal cation</name>
        <dbReference type="ChEBI" id="CHEBI:60240"/>
    </cofactor>
    <text evidence="9">Binds 1 divalent metal cation per subunit.</text>
</comment>
<protein>
    <recommendedName>
        <fullName evidence="9">5'-nucleotidase SurE</fullName>
        <ecNumber evidence="9">3.1.3.5</ecNumber>
    </recommendedName>
    <alternativeName>
        <fullName evidence="9">Nucleoside 5'-monophosphate phosphohydrolase</fullName>
    </alternativeName>
</protein>
<dbReference type="PANTHER" id="PTHR30457">
    <property type="entry name" value="5'-NUCLEOTIDASE SURE"/>
    <property type="match status" value="1"/>
</dbReference>
<dbReference type="GO" id="GO:0008253">
    <property type="term" value="F:5'-nucleotidase activity"/>
    <property type="evidence" value="ECO:0007669"/>
    <property type="project" value="UniProtKB-UniRule"/>
</dbReference>
<reference evidence="11" key="2">
    <citation type="submission" date="2020-01" db="EMBL/GenBank/DDBJ databases">
        <authorList>
            <person name="Campanaro S."/>
        </authorList>
    </citation>
    <scope>NUCLEOTIDE SEQUENCE</scope>
    <source>
        <strain evidence="11">AS06rmzACSIP_7</strain>
    </source>
</reference>
<dbReference type="SUPFAM" id="SSF64167">
    <property type="entry name" value="SurE-like"/>
    <property type="match status" value="1"/>
</dbReference>
<dbReference type="GO" id="GO:0000166">
    <property type="term" value="F:nucleotide binding"/>
    <property type="evidence" value="ECO:0007669"/>
    <property type="project" value="UniProtKB-KW"/>
</dbReference>
<evidence type="ECO:0000256" key="4">
    <source>
        <dbReference type="ARBA" id="ARBA00011062"/>
    </source>
</evidence>
<dbReference type="GO" id="GO:0005737">
    <property type="term" value="C:cytoplasm"/>
    <property type="evidence" value="ECO:0007669"/>
    <property type="project" value="UniProtKB-SubCell"/>
</dbReference>
<evidence type="ECO:0000256" key="1">
    <source>
        <dbReference type="ARBA" id="ARBA00000815"/>
    </source>
</evidence>
<keyword evidence="5 9" id="KW-0963">Cytoplasm</keyword>
<dbReference type="FunFam" id="3.40.1210.10:FF:000001">
    <property type="entry name" value="5'/3'-nucleotidase SurE"/>
    <property type="match status" value="1"/>
</dbReference>
<feature type="binding site" evidence="9">
    <location>
        <position position="8"/>
    </location>
    <ligand>
        <name>a divalent metal cation</name>
        <dbReference type="ChEBI" id="CHEBI:60240"/>
    </ligand>
</feature>
<comment type="catalytic activity">
    <reaction evidence="1 9">
        <text>a ribonucleoside 5'-phosphate + H2O = a ribonucleoside + phosphate</text>
        <dbReference type="Rhea" id="RHEA:12484"/>
        <dbReference type="ChEBI" id="CHEBI:15377"/>
        <dbReference type="ChEBI" id="CHEBI:18254"/>
        <dbReference type="ChEBI" id="CHEBI:43474"/>
        <dbReference type="ChEBI" id="CHEBI:58043"/>
        <dbReference type="EC" id="3.1.3.5"/>
    </reaction>
</comment>
<dbReference type="Pfam" id="PF01975">
    <property type="entry name" value="SurE"/>
    <property type="match status" value="1"/>
</dbReference>
<evidence type="ECO:0000256" key="3">
    <source>
        <dbReference type="ARBA" id="ARBA00004496"/>
    </source>
</evidence>
<evidence type="ECO:0000256" key="2">
    <source>
        <dbReference type="ARBA" id="ARBA00001946"/>
    </source>
</evidence>
<dbReference type="GO" id="GO:0004309">
    <property type="term" value="F:exopolyphosphatase activity"/>
    <property type="evidence" value="ECO:0007669"/>
    <property type="project" value="TreeGrafter"/>
</dbReference>
<dbReference type="AlphaFoldDB" id="A0A971M4D6"/>
<evidence type="ECO:0000256" key="7">
    <source>
        <dbReference type="ARBA" id="ARBA00022741"/>
    </source>
</evidence>
<name>A0A971M4D6_9BACT</name>